<protein>
    <recommendedName>
        <fullName evidence="1">Tubulin polyglutamylase complex subunit 1-like C-terminal domain-containing protein</fullName>
    </recommendedName>
</protein>
<dbReference type="Pfam" id="PF24480">
    <property type="entry name" value="TPGS1_C"/>
    <property type="match status" value="1"/>
</dbReference>
<proteinExistence type="predicted"/>
<evidence type="ECO:0000313" key="2">
    <source>
        <dbReference type="EMBL" id="KAG9461465.1"/>
    </source>
</evidence>
<accession>A0A8J6BDB9</accession>
<dbReference type="EMBL" id="WNTK01021121">
    <property type="protein sequence ID" value="KAG9461465.1"/>
    <property type="molecule type" value="Genomic_DNA"/>
</dbReference>
<feature type="domain" description="Tubulin polyglutamylase complex subunit 1-like C-terminal" evidence="1">
    <location>
        <begin position="2"/>
        <end position="175"/>
    </location>
</feature>
<evidence type="ECO:0000259" key="1">
    <source>
        <dbReference type="Pfam" id="PF24480"/>
    </source>
</evidence>
<dbReference type="GO" id="GO:0008017">
    <property type="term" value="F:microtubule binding"/>
    <property type="evidence" value="ECO:0007669"/>
    <property type="project" value="TreeGrafter"/>
</dbReference>
<dbReference type="PANTHER" id="PTHR31932:SF2">
    <property type="entry name" value="TUBULIN POLYGLUTAMYLASE COMPLEX SUBUNIT 1"/>
    <property type="match status" value="1"/>
</dbReference>
<dbReference type="InterPro" id="IPR057632">
    <property type="entry name" value="TPGS1_C"/>
</dbReference>
<reference evidence="2" key="1">
    <citation type="thesis" date="2020" institute="ProQuest LLC" country="789 East Eisenhower Parkway, Ann Arbor, MI, USA">
        <title>Comparative Genomics and Chromosome Evolution.</title>
        <authorList>
            <person name="Mudd A.B."/>
        </authorList>
    </citation>
    <scope>NUCLEOTIDE SEQUENCE</scope>
    <source>
        <strain evidence="2">HN-11 Male</strain>
        <tissue evidence="2">Kidney and liver</tissue>
    </source>
</reference>
<dbReference type="Proteomes" id="UP000770717">
    <property type="component" value="Unassembled WGS sequence"/>
</dbReference>
<dbReference type="OrthoDB" id="64214at2759"/>
<organism evidence="2 3">
    <name type="scientific">Eleutherodactylus coqui</name>
    <name type="common">Puerto Rican coqui</name>
    <dbReference type="NCBI Taxonomy" id="57060"/>
    <lineage>
        <taxon>Eukaryota</taxon>
        <taxon>Metazoa</taxon>
        <taxon>Chordata</taxon>
        <taxon>Craniata</taxon>
        <taxon>Vertebrata</taxon>
        <taxon>Euteleostomi</taxon>
        <taxon>Amphibia</taxon>
        <taxon>Batrachia</taxon>
        <taxon>Anura</taxon>
        <taxon>Neobatrachia</taxon>
        <taxon>Hyloidea</taxon>
        <taxon>Eleutherodactylidae</taxon>
        <taxon>Eleutherodactylinae</taxon>
        <taxon>Eleutherodactylus</taxon>
        <taxon>Eleutherodactylus</taxon>
    </lineage>
</organism>
<name>A0A8J6BDB9_ELECQ</name>
<sequence length="177" mass="19250">SFRTAFSNNLAVAYDCLSAGGRKKKPGLNGKTYSELLSQIGQEGGLPAEILSALLKKIQCRDHEAVPFDVFRYGVLTCFVLVEFMSKADTLFHILDGDKQSEQRVCRAVLDTLEEALTTSDVSVPTSYLEAGSKLGPDCLAIAMDRALQSTQPAAPMGQTQFLKEACLLFLDKVKPV</sequence>
<dbReference type="PANTHER" id="PTHR31932">
    <property type="entry name" value="TUBULIN POLYGLUTAMYLASE COMPLEX SUBUNIT 1"/>
    <property type="match status" value="1"/>
</dbReference>
<comment type="caution">
    <text evidence="2">The sequence shown here is derived from an EMBL/GenBank/DDBJ whole genome shotgun (WGS) entry which is preliminary data.</text>
</comment>
<dbReference type="AlphaFoldDB" id="A0A8J6BDB9"/>
<feature type="non-terminal residue" evidence="2">
    <location>
        <position position="1"/>
    </location>
</feature>
<gene>
    <name evidence="2" type="ORF">GDO78_016809</name>
</gene>
<dbReference type="InterPro" id="IPR039235">
    <property type="entry name" value="TPGS1"/>
</dbReference>
<evidence type="ECO:0000313" key="3">
    <source>
        <dbReference type="Proteomes" id="UP000770717"/>
    </source>
</evidence>
<keyword evidence="3" id="KW-1185">Reference proteome</keyword>